<keyword evidence="7" id="KW-1005">Bacterial flagellum biogenesis</keyword>
<comment type="similarity">
    <text evidence="2 7">Belongs to the FlgA family.</text>
</comment>
<dbReference type="PANTHER" id="PTHR36307:SF1">
    <property type="entry name" value="FLAGELLA BASAL BODY P-RING FORMATION PROTEIN FLGA"/>
    <property type="match status" value="1"/>
</dbReference>
<proteinExistence type="inferred from homology"/>
<dbReference type="InterPro" id="IPR013974">
    <property type="entry name" value="SAF"/>
</dbReference>
<feature type="domain" description="SAF" evidence="8">
    <location>
        <begin position="95"/>
        <end position="157"/>
    </location>
</feature>
<dbReference type="RefSeq" id="WP_085072381.1">
    <property type="nucleotide sequence ID" value="NZ_CP019706.1"/>
</dbReference>
<accession>A0A1W6BBB8</accession>
<evidence type="ECO:0000256" key="3">
    <source>
        <dbReference type="ARBA" id="ARBA00014754"/>
    </source>
</evidence>
<protein>
    <recommendedName>
        <fullName evidence="3 7">Flagella basal body P-ring formation protein FlgA</fullName>
    </recommendedName>
</protein>
<dbReference type="OrthoDB" id="7065435at2"/>
<evidence type="ECO:0000313" key="9">
    <source>
        <dbReference type="EMBL" id="ARJ44364.1"/>
    </source>
</evidence>
<keyword evidence="5 7" id="KW-0574">Periplasm</keyword>
<keyword evidence="9" id="KW-0969">Cilium</keyword>
<keyword evidence="9" id="KW-0282">Flagellum</keyword>
<dbReference type="Gene3D" id="3.90.1210.10">
    <property type="entry name" value="Antifreeze-like/N-acetylneuraminic acid synthase C-terminal domain"/>
    <property type="match status" value="1"/>
</dbReference>
<dbReference type="InterPro" id="IPR039246">
    <property type="entry name" value="Flagellar_FlgA"/>
</dbReference>
<dbReference type="InterPro" id="IPR041231">
    <property type="entry name" value="FlgA_N"/>
</dbReference>
<evidence type="ECO:0000259" key="8">
    <source>
        <dbReference type="SMART" id="SM00858"/>
    </source>
</evidence>
<dbReference type="Pfam" id="PF13144">
    <property type="entry name" value="ChapFlgA"/>
    <property type="match status" value="1"/>
</dbReference>
<keyword evidence="9" id="KW-0966">Cell projection</keyword>
<dbReference type="Gene3D" id="2.30.30.760">
    <property type="match status" value="1"/>
</dbReference>
<evidence type="ECO:0000256" key="4">
    <source>
        <dbReference type="ARBA" id="ARBA00022729"/>
    </source>
</evidence>
<sequence>MRIVTWWLGMMLTLLVMPVRADDLSAQLNQFFKTRDPLHAAGMNVVIRTPEQQWPTCTTPQLSLPGNSRLWGNMSVAATCDRERRFLQVEVQVTGDYVVASRQIPRGTALTAGDIRIKQGRLDTLPARAVLDPQQITEAISVRDISPDQPLTLSMLRQAWRVKAGQPVIVIAQGDGFNISSEGRALNNATAMQRVRVRMGNGQIVSGNVSADGNILISL</sequence>
<dbReference type="CDD" id="cd11614">
    <property type="entry name" value="SAF_CpaB_FlgA_like"/>
    <property type="match status" value="1"/>
</dbReference>
<evidence type="ECO:0000256" key="2">
    <source>
        <dbReference type="ARBA" id="ARBA00010474"/>
    </source>
</evidence>
<evidence type="ECO:0000256" key="7">
    <source>
        <dbReference type="RuleBase" id="RU362063"/>
    </source>
</evidence>
<evidence type="ECO:0000313" key="10">
    <source>
        <dbReference type="Proteomes" id="UP000192900"/>
    </source>
</evidence>
<dbReference type="Proteomes" id="UP000192900">
    <property type="component" value="Chromosome"/>
</dbReference>
<dbReference type="Pfam" id="PF17656">
    <property type="entry name" value="ChapFlgA_N"/>
    <property type="match status" value="1"/>
</dbReference>
<dbReference type="EMBL" id="CP019706">
    <property type="protein sequence ID" value="ARJ44364.1"/>
    <property type="molecule type" value="Genomic_DNA"/>
</dbReference>
<dbReference type="AlphaFoldDB" id="A0A1W6BBB8"/>
<dbReference type="GO" id="GO:0042597">
    <property type="term" value="C:periplasmic space"/>
    <property type="evidence" value="ECO:0007669"/>
    <property type="project" value="UniProtKB-SubCell"/>
</dbReference>
<dbReference type="GO" id="GO:0044780">
    <property type="term" value="P:bacterial-type flagellum assembly"/>
    <property type="evidence" value="ECO:0007669"/>
    <property type="project" value="InterPro"/>
</dbReference>
<evidence type="ECO:0000256" key="6">
    <source>
        <dbReference type="ARBA" id="ARBA00025643"/>
    </source>
</evidence>
<dbReference type="InterPro" id="IPR017585">
    <property type="entry name" value="SAF_FlgA"/>
</dbReference>
<gene>
    <name evidence="9" type="ORF">B1H58_19875</name>
</gene>
<evidence type="ECO:0000256" key="5">
    <source>
        <dbReference type="ARBA" id="ARBA00022764"/>
    </source>
</evidence>
<dbReference type="SMART" id="SM00858">
    <property type="entry name" value="SAF"/>
    <property type="match status" value="1"/>
</dbReference>
<comment type="function">
    <text evidence="6 7">Involved in the assembly process of the P-ring formation. It may associate with FlgF on the rod constituting a structure essential for the P-ring assembly or may act as a modulator protein for the P-ring assembly.</text>
</comment>
<organism evidence="9 10">
    <name type="scientific">Pantoea alhagi</name>
    <dbReference type="NCBI Taxonomy" id="1891675"/>
    <lineage>
        <taxon>Bacteria</taxon>
        <taxon>Pseudomonadati</taxon>
        <taxon>Pseudomonadota</taxon>
        <taxon>Gammaproteobacteria</taxon>
        <taxon>Enterobacterales</taxon>
        <taxon>Erwiniaceae</taxon>
        <taxon>Pantoea</taxon>
    </lineage>
</organism>
<dbReference type="NCBIfam" id="TIGR03170">
    <property type="entry name" value="flgA_cterm"/>
    <property type="match status" value="1"/>
</dbReference>
<name>A0A1W6BBB8_9GAMM</name>
<dbReference type="STRING" id="1891675.B1H58_19875"/>
<keyword evidence="4" id="KW-0732">Signal</keyword>
<keyword evidence="10" id="KW-1185">Reference proteome</keyword>
<evidence type="ECO:0000256" key="1">
    <source>
        <dbReference type="ARBA" id="ARBA00004418"/>
    </source>
</evidence>
<dbReference type="PANTHER" id="PTHR36307">
    <property type="entry name" value="FLAGELLA BASAL BODY P-RING FORMATION PROTEIN FLGA"/>
    <property type="match status" value="1"/>
</dbReference>
<reference evidence="9 10" key="1">
    <citation type="submission" date="2017-02" db="EMBL/GenBank/DDBJ databases">
        <title>Complete genome sequence of the drought resistance-promoting endophyte Pantoea alhagi LTYR-11Z.</title>
        <authorList>
            <person name="Zhang L."/>
        </authorList>
    </citation>
    <scope>NUCLEOTIDE SEQUENCE [LARGE SCALE GENOMIC DNA]</scope>
    <source>
        <strain evidence="9 10">LTYR-11Z</strain>
    </source>
</reference>
<comment type="subcellular location">
    <subcellularLocation>
        <location evidence="1 7">Periplasm</location>
    </subcellularLocation>
</comment>
<dbReference type="KEGG" id="palh:B1H58_19875"/>